<proteinExistence type="predicted"/>
<evidence type="ECO:0000313" key="1">
    <source>
        <dbReference type="EMBL" id="PFV35677.1"/>
    </source>
</evidence>
<accession>A0A9X7BT44</accession>
<dbReference type="RefSeq" id="WP_098205277.1">
    <property type="nucleotide sequence ID" value="NZ_NTYX01000011.1"/>
</dbReference>
<sequence length="80" mass="9094">MHYIAKQPDEDYAIGTLEEGVLFYNMNCFSASRWLLKHTDGNCKMITFEEALSIEAEKRGSGAVEYILGELGYEKHTAEE</sequence>
<dbReference type="AlphaFoldDB" id="A0A9X7BT44"/>
<comment type="caution">
    <text evidence="1">The sequence shown here is derived from an EMBL/GenBank/DDBJ whole genome shotgun (WGS) entry which is preliminary data.</text>
</comment>
<reference evidence="1 2" key="1">
    <citation type="submission" date="2017-09" db="EMBL/GenBank/DDBJ databases">
        <title>Large-scale bioinformatics analysis of Bacillus genomes uncovers conserved roles of natural products in bacterial physiology.</title>
        <authorList>
            <consortium name="Agbiome Team Llc"/>
            <person name="Bleich R.M."/>
            <person name="Grubbs K.J."/>
            <person name="Santa Maria K.C."/>
            <person name="Allen S.E."/>
            <person name="Farag S."/>
            <person name="Shank E.A."/>
            <person name="Bowers A."/>
        </authorList>
    </citation>
    <scope>NUCLEOTIDE SEQUENCE [LARGE SCALE GENOMIC DNA]</scope>
    <source>
        <strain evidence="1 2">AFS060060</strain>
    </source>
</reference>
<organism evidence="1 2">
    <name type="scientific">Bacillus thuringiensis</name>
    <dbReference type="NCBI Taxonomy" id="1428"/>
    <lineage>
        <taxon>Bacteria</taxon>
        <taxon>Bacillati</taxon>
        <taxon>Bacillota</taxon>
        <taxon>Bacilli</taxon>
        <taxon>Bacillales</taxon>
        <taxon>Bacillaceae</taxon>
        <taxon>Bacillus</taxon>
        <taxon>Bacillus cereus group</taxon>
    </lineage>
</organism>
<dbReference type="EMBL" id="NVDU01000003">
    <property type="protein sequence ID" value="PFV35677.1"/>
    <property type="molecule type" value="Genomic_DNA"/>
</dbReference>
<protein>
    <submittedName>
        <fullName evidence="1">Uncharacterized protein</fullName>
    </submittedName>
</protein>
<evidence type="ECO:0000313" key="2">
    <source>
        <dbReference type="Proteomes" id="UP000223366"/>
    </source>
</evidence>
<dbReference type="Proteomes" id="UP000223366">
    <property type="component" value="Unassembled WGS sequence"/>
</dbReference>
<gene>
    <name evidence="1" type="ORF">COK99_01260</name>
</gene>
<name>A0A9X7BT44_BACTU</name>